<keyword evidence="4" id="KW-1185">Reference proteome</keyword>
<evidence type="ECO:0000259" key="2">
    <source>
        <dbReference type="Pfam" id="PF00144"/>
    </source>
</evidence>
<evidence type="ECO:0000313" key="4">
    <source>
        <dbReference type="Proteomes" id="UP000777482"/>
    </source>
</evidence>
<dbReference type="PANTHER" id="PTHR43283">
    <property type="entry name" value="BETA-LACTAMASE-RELATED"/>
    <property type="match status" value="1"/>
</dbReference>
<dbReference type="AlphaFoldDB" id="A0A9P6VVZ9"/>
<dbReference type="InterPro" id="IPR012338">
    <property type="entry name" value="Beta-lactam/transpept-like"/>
</dbReference>
<dbReference type="Gene3D" id="3.40.710.10">
    <property type="entry name" value="DD-peptidase/beta-lactamase superfamily"/>
    <property type="match status" value="2"/>
</dbReference>
<protein>
    <recommendedName>
        <fullName evidence="2">Beta-lactamase-related domain-containing protein</fullName>
    </recommendedName>
</protein>
<sequence length="749" mass="82448">MSAYHGRLAFGLGCCPQQCMGEDSFALNPAEKHNVTISPALEQKKQTGTDDKDGLGGSELIRLRPSVSSDVPRRHPSIPQPDILSLSQQILLSQVASAGPVRSRLAYAVSKHERVSSQQSIALRLHRRSLAVSPMASANFGRCRPTALPSPRSWRTRRSISTVPALDAAIKRATADPYHLLPRAVVMAATSTAPCIYSGRGGYAQLPSRPTPADELACRGELITDTSIFELYSCTKLVAAVATLQLVEQGRLGLDDDASHYVPELGEVKLFKGFDAEGELVLEENRVPITRWLTDMPLLVQPGEQFVYGTSNDWLSLVVEAVHGKPLEQCFQDEIFRPLRIDDISFMPSPRQISMAHANLTDPDRPHRFREPDRMSETQHYGGAGLRGSPASFLKLLRALLRGGELDGTRILKAETVDSMYRNQMRPGSQQRSLEEYVRKNISFTSGNGYGLGGALDGPRLACEGVGDELTWSGVANTFWSIDRERDLAFVVFTNLLPFGFAPVRQLYTTVHRLLFFIIRPASRPVAMSDADKSQVPDTTETAAPDAAPSVLLTDEGELSDKFYAILQTVFLKHAKFPESVVDEQDALKRAKAGSMGRTEMNAFAKATNGSGAFGEHLKRPCGDEKTRGCEIADGLRLLGSCEPPLADLPDDQWEELTTYLDVNDDTELTFKGFISLYSLQTGASHSRLAKLRSVSERRLMTRVPGRARAENDEAETNKDLEHWGYDPKTLELVSSTTTEEGKVEEKAE</sequence>
<feature type="compositionally biased region" description="Basic and acidic residues" evidence="1">
    <location>
        <begin position="42"/>
        <end position="54"/>
    </location>
</feature>
<dbReference type="OrthoDB" id="428260at2759"/>
<feature type="region of interest" description="Disordered" evidence="1">
    <location>
        <begin position="705"/>
        <end position="726"/>
    </location>
</feature>
<dbReference type="PANTHER" id="PTHR43283:SF3">
    <property type="entry name" value="BETA-LACTAMASE FAMILY PROTEIN (AFU_ORTHOLOGUE AFUA_5G07500)"/>
    <property type="match status" value="1"/>
</dbReference>
<feature type="compositionally biased region" description="Basic and acidic residues" evidence="1">
    <location>
        <begin position="708"/>
        <end position="726"/>
    </location>
</feature>
<feature type="region of interest" description="Disordered" evidence="1">
    <location>
        <begin position="36"/>
        <end position="58"/>
    </location>
</feature>
<dbReference type="Proteomes" id="UP000777482">
    <property type="component" value="Unassembled WGS sequence"/>
</dbReference>
<dbReference type="InterPro" id="IPR001466">
    <property type="entry name" value="Beta-lactam-related"/>
</dbReference>
<feature type="compositionally biased region" description="Low complexity" evidence="1">
    <location>
        <begin position="537"/>
        <end position="547"/>
    </location>
</feature>
<feature type="domain" description="Beta-lactamase-related" evidence="2">
    <location>
        <begin position="220"/>
        <end position="499"/>
    </location>
</feature>
<gene>
    <name evidence="3" type="ORF">C6P46_007077</name>
</gene>
<accession>A0A9P6VVZ9</accession>
<evidence type="ECO:0000313" key="3">
    <source>
        <dbReference type="EMBL" id="KAG0656504.1"/>
    </source>
</evidence>
<dbReference type="SUPFAM" id="SSF56601">
    <property type="entry name" value="beta-lactamase/transpeptidase-like"/>
    <property type="match status" value="1"/>
</dbReference>
<feature type="region of interest" description="Disordered" evidence="1">
    <location>
        <begin position="528"/>
        <end position="547"/>
    </location>
</feature>
<reference evidence="3 4" key="1">
    <citation type="submission" date="2020-11" db="EMBL/GenBank/DDBJ databases">
        <title>Kefir isolates.</title>
        <authorList>
            <person name="Marcisauskas S."/>
            <person name="Kim Y."/>
            <person name="Blasche S."/>
        </authorList>
    </citation>
    <scope>NUCLEOTIDE SEQUENCE [LARGE SCALE GENOMIC DNA]</scope>
    <source>
        <strain evidence="3 4">KR</strain>
    </source>
</reference>
<evidence type="ECO:0000256" key="1">
    <source>
        <dbReference type="SAM" id="MobiDB-lite"/>
    </source>
</evidence>
<comment type="caution">
    <text evidence="3">The sequence shown here is derived from an EMBL/GenBank/DDBJ whole genome shotgun (WGS) entry which is preliminary data.</text>
</comment>
<dbReference type="Pfam" id="PF00144">
    <property type="entry name" value="Beta-lactamase"/>
    <property type="match status" value="1"/>
</dbReference>
<proteinExistence type="predicted"/>
<name>A0A9P6VVZ9_RHOMI</name>
<dbReference type="InterPro" id="IPR050789">
    <property type="entry name" value="Diverse_Enzym_Activities"/>
</dbReference>
<dbReference type="EMBL" id="PUHQ01000096">
    <property type="protein sequence ID" value="KAG0656504.1"/>
    <property type="molecule type" value="Genomic_DNA"/>
</dbReference>
<organism evidence="3 4">
    <name type="scientific">Rhodotorula mucilaginosa</name>
    <name type="common">Yeast</name>
    <name type="synonym">Rhodotorula rubra</name>
    <dbReference type="NCBI Taxonomy" id="5537"/>
    <lineage>
        <taxon>Eukaryota</taxon>
        <taxon>Fungi</taxon>
        <taxon>Dikarya</taxon>
        <taxon>Basidiomycota</taxon>
        <taxon>Pucciniomycotina</taxon>
        <taxon>Microbotryomycetes</taxon>
        <taxon>Sporidiobolales</taxon>
        <taxon>Sporidiobolaceae</taxon>
        <taxon>Rhodotorula</taxon>
    </lineage>
</organism>